<protein>
    <recommendedName>
        <fullName evidence="3">RepA protein</fullName>
    </recommendedName>
</protein>
<evidence type="ECO:0000313" key="2">
    <source>
        <dbReference type="Proteomes" id="UP000781958"/>
    </source>
</evidence>
<evidence type="ECO:0000313" key="1">
    <source>
        <dbReference type="EMBL" id="MBP2293242.1"/>
    </source>
</evidence>
<proteinExistence type="predicted"/>
<sequence>MGELHNLIRTHGRDAARRLIDTDDVPFFQIASNLIAEESNDTGITYSGFCLTSLPHRRLPDDRPWVRSNGDMSLLIEPGRRPKVKNPRSADDYALLGVPYGAKARLILLYLQTMALRNNSPEVELGRSMNDWLDRMGISTGGSTYKEVRNQAERLSRCKLTFDYGGTVRGKQAKGHTNDTIVRHAIDLRRDDGQGMLWDERVQLSETFFRLLKEHPVPVWEPAIKAIAGKSMAIDIYIWLAYRLHVLEKPTPVSWAAIYDQFGAGRLTDEGDDVYRSRLRAFKPEFRTALRYALSGYEDARIEETDDRHGLILHPSPPPVPERLIARSA</sequence>
<accession>A0ABS4SMU2</accession>
<comment type="caution">
    <text evidence="1">The sequence shown here is derived from an EMBL/GenBank/DDBJ whole genome shotgun (WGS) entry which is preliminary data.</text>
</comment>
<dbReference type="InterPro" id="IPR006881">
    <property type="entry name" value="RepA_C"/>
</dbReference>
<name>A0ABS4SMU2_9PROT</name>
<dbReference type="RefSeq" id="WP_209767146.1">
    <property type="nucleotide sequence ID" value="NZ_JAGINP010000010.1"/>
</dbReference>
<dbReference type="Pfam" id="PF04796">
    <property type="entry name" value="RepA_C"/>
    <property type="match status" value="1"/>
</dbReference>
<organism evidence="1 2">
    <name type="scientific">Azospirillum rugosum</name>
    <dbReference type="NCBI Taxonomy" id="416170"/>
    <lineage>
        <taxon>Bacteria</taxon>
        <taxon>Pseudomonadati</taxon>
        <taxon>Pseudomonadota</taxon>
        <taxon>Alphaproteobacteria</taxon>
        <taxon>Rhodospirillales</taxon>
        <taxon>Azospirillaceae</taxon>
        <taxon>Azospirillum</taxon>
    </lineage>
</organism>
<gene>
    <name evidence="1" type="ORF">J2851_003025</name>
</gene>
<evidence type="ECO:0008006" key="3">
    <source>
        <dbReference type="Google" id="ProtNLM"/>
    </source>
</evidence>
<reference evidence="1 2" key="1">
    <citation type="submission" date="2021-03" db="EMBL/GenBank/DDBJ databases">
        <title>Genomic Encyclopedia of Type Strains, Phase III (KMG-III): the genomes of soil and plant-associated and newly described type strains.</title>
        <authorList>
            <person name="Whitman W."/>
        </authorList>
    </citation>
    <scope>NUCLEOTIDE SEQUENCE [LARGE SCALE GENOMIC DNA]</scope>
    <source>
        <strain evidence="1 2">IMMIB AFH-6</strain>
    </source>
</reference>
<dbReference type="EMBL" id="JAGINP010000010">
    <property type="protein sequence ID" value="MBP2293242.1"/>
    <property type="molecule type" value="Genomic_DNA"/>
</dbReference>
<dbReference type="Proteomes" id="UP000781958">
    <property type="component" value="Unassembled WGS sequence"/>
</dbReference>
<keyword evidence="2" id="KW-1185">Reference proteome</keyword>